<evidence type="ECO:0000313" key="2">
    <source>
        <dbReference type="EMBL" id="KFH46594.1"/>
    </source>
</evidence>
<feature type="region of interest" description="Disordered" evidence="1">
    <location>
        <begin position="31"/>
        <end position="58"/>
    </location>
</feature>
<gene>
    <name evidence="2" type="ORF">ACRE_025050</name>
</gene>
<feature type="region of interest" description="Disordered" evidence="1">
    <location>
        <begin position="269"/>
        <end position="289"/>
    </location>
</feature>
<feature type="compositionally biased region" description="Pro residues" evidence="1">
    <location>
        <begin position="46"/>
        <end position="55"/>
    </location>
</feature>
<dbReference type="AlphaFoldDB" id="A0A086TB62"/>
<dbReference type="HOGENOM" id="CLU_062358_0_0_1"/>
<evidence type="ECO:0000256" key="1">
    <source>
        <dbReference type="SAM" id="MobiDB-lite"/>
    </source>
</evidence>
<comment type="caution">
    <text evidence="2">The sequence shown here is derived from an EMBL/GenBank/DDBJ whole genome shotgun (WGS) entry which is preliminary data.</text>
</comment>
<dbReference type="EMBL" id="JPKY01000017">
    <property type="protein sequence ID" value="KFH46594.1"/>
    <property type="molecule type" value="Genomic_DNA"/>
</dbReference>
<dbReference type="OrthoDB" id="71437at2759"/>
<protein>
    <submittedName>
        <fullName evidence="2">Uncharacterized protein</fullName>
    </submittedName>
</protein>
<reference evidence="3" key="1">
    <citation type="journal article" date="2014" name="Genome Announc.">
        <title>Genome sequence and annotation of Acremonium chrysogenum, producer of the beta-lactam antibiotic cephalosporin C.</title>
        <authorList>
            <person name="Terfehr D."/>
            <person name="Dahlmann T.A."/>
            <person name="Specht T."/>
            <person name="Zadra I."/>
            <person name="Kuernsteiner H."/>
            <person name="Kueck U."/>
        </authorList>
    </citation>
    <scope>NUCLEOTIDE SEQUENCE [LARGE SCALE GENOMIC DNA]</scope>
    <source>
        <strain evidence="3">ATCC 11550 / CBS 779.69 / DSM 880 / IAM 14645 / JCM 23072 / IMI 49137</strain>
    </source>
</reference>
<name>A0A086TB62_HAPC1</name>
<evidence type="ECO:0000313" key="3">
    <source>
        <dbReference type="Proteomes" id="UP000029964"/>
    </source>
</evidence>
<proteinExistence type="predicted"/>
<feature type="compositionally biased region" description="Pro residues" evidence="1">
    <location>
        <begin position="274"/>
        <end position="286"/>
    </location>
</feature>
<accession>A0A086TB62</accession>
<dbReference type="InterPro" id="IPR011044">
    <property type="entry name" value="Quino_amine_DH_bsu"/>
</dbReference>
<dbReference type="SUPFAM" id="SSF50969">
    <property type="entry name" value="YVTN repeat-like/Quinoprotein amine dehydrogenase"/>
    <property type="match status" value="1"/>
</dbReference>
<sequence length="358" mass="39525">MTGTDLAQQRPITILILTILINNNTLPIPALRSQHNIPPPRHPHRTLPPPPPPPHHASDANLIIPLVLSLSRKSSFTLVSTLPLRGNTFEPEGLIILGPSHLIISSVEYTSPRDPQTGTRTGHAHLQSFSLQDGTLIADASISPPNNFPEHHNSGIDYDGERIYGILSQPRPNSSATVYSADPATLRPRTLHHLPTDHLGTIAVNPRRDTITAMNWGSRRAVHFPLTTTKCISHPSLPPTVLNPSHFIDYQDCKFLGPHQDRNLMLCSGVASLPSPPPPPPPPPQSPDYSQGYVLGGIALVDTQTMEPVFEMPVTLESERGMRMTMNPFDVKVVDGRLRFYWAPDQRNTTLYIYEVQP</sequence>
<dbReference type="InterPro" id="IPR046312">
    <property type="entry name" value="DUF6454"/>
</dbReference>
<keyword evidence="3" id="KW-1185">Reference proteome</keyword>
<organism evidence="2 3">
    <name type="scientific">Hapsidospora chrysogenum (strain ATCC 11550 / CBS 779.69 / DSM 880 / IAM 14645 / JCM 23072 / IMI 49137)</name>
    <name type="common">Acremonium chrysogenum</name>
    <dbReference type="NCBI Taxonomy" id="857340"/>
    <lineage>
        <taxon>Eukaryota</taxon>
        <taxon>Fungi</taxon>
        <taxon>Dikarya</taxon>
        <taxon>Ascomycota</taxon>
        <taxon>Pezizomycotina</taxon>
        <taxon>Sordariomycetes</taxon>
        <taxon>Hypocreomycetidae</taxon>
        <taxon>Hypocreales</taxon>
        <taxon>Bionectriaceae</taxon>
        <taxon>Hapsidospora</taxon>
    </lineage>
</organism>
<dbReference type="Proteomes" id="UP000029964">
    <property type="component" value="Unassembled WGS sequence"/>
</dbReference>
<dbReference type="Pfam" id="PF20055">
    <property type="entry name" value="DUF6454"/>
    <property type="match status" value="1"/>
</dbReference>